<evidence type="ECO:0000313" key="4">
    <source>
        <dbReference type="Proteomes" id="UP000324748"/>
    </source>
</evidence>
<accession>A0A5B0N1U7</accession>
<reference evidence="4 5" key="1">
    <citation type="submission" date="2019-05" db="EMBL/GenBank/DDBJ databases">
        <title>Emergence of the Ug99 lineage of the wheat stem rust pathogen through somatic hybridization.</title>
        <authorList>
            <person name="Li F."/>
            <person name="Upadhyaya N.M."/>
            <person name="Sperschneider J."/>
            <person name="Matny O."/>
            <person name="Nguyen-Phuc H."/>
            <person name="Mago R."/>
            <person name="Raley C."/>
            <person name="Miller M.E."/>
            <person name="Silverstein K.A.T."/>
            <person name="Henningsen E."/>
            <person name="Hirsch C.D."/>
            <person name="Visser B."/>
            <person name="Pretorius Z.A."/>
            <person name="Steffenson B.J."/>
            <person name="Schwessinger B."/>
            <person name="Dodds P.N."/>
            <person name="Figueroa M."/>
        </authorList>
    </citation>
    <scope>NUCLEOTIDE SEQUENCE [LARGE SCALE GENOMIC DNA]</scope>
    <source>
        <strain evidence="2">21-0</strain>
        <strain evidence="3 5">Ug99</strain>
    </source>
</reference>
<proteinExistence type="predicted"/>
<evidence type="ECO:0000256" key="1">
    <source>
        <dbReference type="SAM" id="SignalP"/>
    </source>
</evidence>
<name>A0A5B0N1U7_PUCGR</name>
<dbReference type="OrthoDB" id="10286785at2759"/>
<comment type="caution">
    <text evidence="3">The sequence shown here is derived from an EMBL/GenBank/DDBJ whole genome shotgun (WGS) entry which is preliminary data.</text>
</comment>
<feature type="chain" id="PRO_5036366212" evidence="1">
    <location>
        <begin position="22"/>
        <end position="102"/>
    </location>
</feature>
<organism evidence="3 5">
    <name type="scientific">Puccinia graminis f. sp. tritici</name>
    <dbReference type="NCBI Taxonomy" id="56615"/>
    <lineage>
        <taxon>Eukaryota</taxon>
        <taxon>Fungi</taxon>
        <taxon>Dikarya</taxon>
        <taxon>Basidiomycota</taxon>
        <taxon>Pucciniomycotina</taxon>
        <taxon>Pucciniomycetes</taxon>
        <taxon>Pucciniales</taxon>
        <taxon>Pucciniaceae</taxon>
        <taxon>Puccinia</taxon>
    </lineage>
</organism>
<dbReference type="Proteomes" id="UP000324748">
    <property type="component" value="Unassembled WGS sequence"/>
</dbReference>
<evidence type="ECO:0000313" key="5">
    <source>
        <dbReference type="Proteomes" id="UP000325313"/>
    </source>
</evidence>
<dbReference type="EMBL" id="VDEP01000439">
    <property type="protein sequence ID" value="KAA1082069.1"/>
    <property type="molecule type" value="Genomic_DNA"/>
</dbReference>
<evidence type="ECO:0000313" key="3">
    <source>
        <dbReference type="EMBL" id="KAA1082069.1"/>
    </source>
</evidence>
<keyword evidence="1" id="KW-0732">Signal</keyword>
<dbReference type="EMBL" id="VSWC01000132">
    <property type="protein sequence ID" value="KAA1079475.1"/>
    <property type="molecule type" value="Genomic_DNA"/>
</dbReference>
<evidence type="ECO:0000313" key="2">
    <source>
        <dbReference type="EMBL" id="KAA1079475.1"/>
    </source>
</evidence>
<dbReference type="AlphaFoldDB" id="A0A5B0N1U7"/>
<feature type="signal peptide" evidence="1">
    <location>
        <begin position="1"/>
        <end position="21"/>
    </location>
</feature>
<sequence>MQVAIHALLGLSLALFGPALARTPMFPCAEEGLKDALCVSDRSLVGTHTGAFPGHPGFFFGCGPSYTAYCCPPDQVEYDVKSGMPINSDVLAHLCKKGQVAK</sequence>
<protein>
    <submittedName>
        <fullName evidence="3">Uncharacterized protein</fullName>
    </submittedName>
</protein>
<gene>
    <name evidence="2" type="ORF">PGT21_012577</name>
    <name evidence="3" type="ORF">PGTUg99_012475</name>
</gene>
<keyword evidence="4" id="KW-1185">Reference proteome</keyword>
<dbReference type="Proteomes" id="UP000325313">
    <property type="component" value="Unassembled WGS sequence"/>
</dbReference>